<accession>A0A375GJB6</accession>
<keyword evidence="5" id="KW-0408">Iron</keyword>
<dbReference type="GeneID" id="303488788"/>
<reference evidence="10" key="1">
    <citation type="submission" date="2018-01" db="EMBL/GenBank/DDBJ databases">
        <authorList>
            <person name="Clerissi C."/>
        </authorList>
    </citation>
    <scope>NUCLEOTIDE SEQUENCE</scope>
    <source>
        <strain evidence="10">Cupriavidus oxalaticus LMG 2235</strain>
    </source>
</reference>
<sequence>MSNPLQAKSAAQATLRIKPVTPFLGAEVEGIDLSCQLDAQAREQIRLALLEHEVLVFRGQNLTLDQYVVFGQIFGEVQASAKSFFDKHDSHPFVEVLENDAQRPPSINVWHSDITWQKEPPLGSCNYVRALPEVGGDTMWASMTAAYDRLSPSMQAYLADKQAVHTWEKSGFTEYLQSKGREQYHAAQAKYPPVVHPVIRTHPETGKKIVYVNETFTSHIVGLSREESEAILGYLYQLPRLPELQVRFRWEKDSIVVWDNRSTQHYAVADYFPHHRKLFRMTIGGDAPF</sequence>
<evidence type="ECO:0000313" key="8">
    <source>
        <dbReference type="EMBL" id="QRQ92197.1"/>
    </source>
</evidence>
<evidence type="ECO:0000256" key="1">
    <source>
        <dbReference type="ARBA" id="ARBA00005896"/>
    </source>
</evidence>
<evidence type="ECO:0000313" key="9">
    <source>
        <dbReference type="EMBL" id="SPC05504.1"/>
    </source>
</evidence>
<dbReference type="InterPro" id="IPR042098">
    <property type="entry name" value="TauD-like_sf"/>
</dbReference>
<dbReference type="Proteomes" id="UP000623307">
    <property type="component" value="Chromosome 1"/>
</dbReference>
<dbReference type="GO" id="GO:0000908">
    <property type="term" value="F:taurine dioxygenase activity"/>
    <property type="evidence" value="ECO:0007669"/>
    <property type="project" value="UniProtKB-EC"/>
</dbReference>
<dbReference type="GO" id="GO:0005737">
    <property type="term" value="C:cytoplasm"/>
    <property type="evidence" value="ECO:0007669"/>
    <property type="project" value="TreeGrafter"/>
</dbReference>
<evidence type="ECO:0000256" key="3">
    <source>
        <dbReference type="ARBA" id="ARBA00022964"/>
    </source>
</evidence>
<dbReference type="InterPro" id="IPR051323">
    <property type="entry name" value="AtsK-like"/>
</dbReference>
<protein>
    <submittedName>
        <fullName evidence="8">TauD/TfdA family dioxygenase</fullName>
    </submittedName>
    <submittedName>
        <fullName evidence="7">Taurine catabolism dioxygenase</fullName>
    </submittedName>
    <submittedName>
        <fullName evidence="10">Taurine dioxygenase, 2-oxoglutarate-dependent</fullName>
        <ecNumber evidence="10">1.14.11.17</ecNumber>
    </submittedName>
</protein>
<gene>
    <name evidence="10" type="primary">tauD</name>
    <name evidence="10" type="ORF">CO2235_MP100056</name>
    <name evidence="9" type="ORF">CO2235_U1060006</name>
    <name evidence="7" type="ORF">D2917_12195</name>
    <name evidence="8" type="ORF">JTE92_04620</name>
</gene>
<dbReference type="EC" id="1.14.11.17" evidence="10"/>
<comment type="similarity">
    <text evidence="1">Belongs to the TfdA dioxygenase family.</text>
</comment>
<keyword evidence="4 10" id="KW-0560">Oxidoreductase</keyword>
<dbReference type="Proteomes" id="UP000256862">
    <property type="component" value="Plasmid CO2235_mp"/>
</dbReference>
<dbReference type="EMBL" id="OGUS01000133">
    <property type="protein sequence ID" value="SPC19134.1"/>
    <property type="molecule type" value="Genomic_DNA"/>
</dbReference>
<name>A0A375GJB6_9BURK</name>
<evidence type="ECO:0000259" key="6">
    <source>
        <dbReference type="Pfam" id="PF02668"/>
    </source>
</evidence>
<dbReference type="InterPro" id="IPR003819">
    <property type="entry name" value="TauD/TfdA-like"/>
</dbReference>
<dbReference type="SUPFAM" id="SSF51197">
    <property type="entry name" value="Clavaminate synthase-like"/>
    <property type="match status" value="1"/>
</dbReference>
<evidence type="ECO:0000256" key="5">
    <source>
        <dbReference type="ARBA" id="ARBA00023004"/>
    </source>
</evidence>
<dbReference type="RefSeq" id="WP_063240395.1">
    <property type="nucleotide sequence ID" value="NZ_CP032518.1"/>
</dbReference>
<keyword evidence="3 10" id="KW-0223">Dioxygenase</keyword>
<proteinExistence type="inferred from homology"/>
<dbReference type="AlphaFoldDB" id="A0A375GJB6"/>
<dbReference type="Pfam" id="PF02668">
    <property type="entry name" value="TauD"/>
    <property type="match status" value="1"/>
</dbReference>
<dbReference type="GO" id="GO:0046872">
    <property type="term" value="F:metal ion binding"/>
    <property type="evidence" value="ECO:0007669"/>
    <property type="project" value="UniProtKB-KW"/>
</dbReference>
<dbReference type="Gene3D" id="3.60.130.10">
    <property type="entry name" value="Clavaminate synthase-like"/>
    <property type="match status" value="1"/>
</dbReference>
<keyword evidence="2" id="KW-0479">Metal-binding</keyword>
<evidence type="ECO:0000256" key="4">
    <source>
        <dbReference type="ARBA" id="ARBA00023002"/>
    </source>
</evidence>
<evidence type="ECO:0000313" key="7">
    <source>
        <dbReference type="EMBL" id="QEZ44913.1"/>
    </source>
</evidence>
<reference evidence="8 13" key="4">
    <citation type="submission" date="2021-02" db="EMBL/GenBank/DDBJ databases">
        <title>Complete Genome Sequence of Cupriavidus oxalaticus Strain Ox1, a Soil Oxalate-Degrading Species.</title>
        <authorList>
            <person name="Palmieri F."/>
            <person name="Udriet P."/>
            <person name="Deuasquier M."/>
            <person name="Beaudoing E."/>
            <person name="Johnson S.L."/>
            <person name="Davenport K.W."/>
            <person name="Chain P.S."/>
            <person name="Bindschedler S."/>
            <person name="Junier P."/>
        </authorList>
    </citation>
    <scope>NUCLEOTIDE SEQUENCE [LARGE SCALE GENOMIC DNA]</scope>
    <source>
        <strain evidence="8 13">Ox1</strain>
    </source>
</reference>
<dbReference type="Proteomes" id="UP000325743">
    <property type="component" value="Chromosome 1"/>
</dbReference>
<organism evidence="10">
    <name type="scientific">Cupriavidus oxalaticus</name>
    <dbReference type="NCBI Taxonomy" id="96344"/>
    <lineage>
        <taxon>Bacteria</taxon>
        <taxon>Pseudomonadati</taxon>
        <taxon>Pseudomonadota</taxon>
        <taxon>Betaproteobacteria</taxon>
        <taxon>Burkholderiales</taxon>
        <taxon>Burkholderiaceae</taxon>
        <taxon>Cupriavidus</taxon>
    </lineage>
</organism>
<dbReference type="PANTHER" id="PTHR30468:SF1">
    <property type="entry name" value="ALPHA-KETOGLUTARATE-DEPENDENT SULFONATE DIOXYGENASE"/>
    <property type="match status" value="1"/>
</dbReference>
<evidence type="ECO:0000313" key="11">
    <source>
        <dbReference type="Proteomes" id="UP000256862"/>
    </source>
</evidence>
<evidence type="ECO:0000313" key="10">
    <source>
        <dbReference type="EMBL" id="SPC19134.1"/>
    </source>
</evidence>
<dbReference type="EMBL" id="CP032518">
    <property type="protein sequence ID" value="QEZ44913.1"/>
    <property type="molecule type" value="Genomic_DNA"/>
</dbReference>
<evidence type="ECO:0000313" key="12">
    <source>
        <dbReference type="Proteomes" id="UP000325743"/>
    </source>
</evidence>
<feature type="domain" description="TauD/TfdA-like" evidence="6">
    <location>
        <begin position="17"/>
        <end position="282"/>
    </location>
</feature>
<keyword evidence="13" id="KW-1185">Reference proteome</keyword>
<dbReference type="EMBL" id="CP069811">
    <property type="protein sequence ID" value="QRQ92197.1"/>
    <property type="molecule type" value="Genomic_DNA"/>
</dbReference>
<reference evidence="7 12" key="3">
    <citation type="submission" date="2018-09" db="EMBL/GenBank/DDBJ databases">
        <title>Complete genome sequence of Cupriavidus oxalaticus T2, a bacterium capable of phenol tolerance and degradation.</title>
        <authorList>
            <person name="Yan J."/>
        </authorList>
    </citation>
    <scope>NUCLEOTIDE SEQUENCE [LARGE SCALE GENOMIC DNA]</scope>
    <source>
        <strain evidence="7 12">T2</strain>
    </source>
</reference>
<dbReference type="OrthoDB" id="581608at2"/>
<dbReference type="PANTHER" id="PTHR30468">
    <property type="entry name" value="ALPHA-KETOGLUTARATE-DEPENDENT SULFONATE DIOXYGENASE"/>
    <property type="match status" value="1"/>
</dbReference>
<reference evidence="11" key="2">
    <citation type="submission" date="2018-01" db="EMBL/GenBank/DDBJ databases">
        <authorList>
            <person name="Gaut B.S."/>
            <person name="Morton B.R."/>
            <person name="Clegg M.T."/>
            <person name="Duvall M.R."/>
        </authorList>
    </citation>
    <scope>NUCLEOTIDE SEQUENCE [LARGE SCALE GENOMIC DNA]</scope>
</reference>
<evidence type="ECO:0000256" key="2">
    <source>
        <dbReference type="ARBA" id="ARBA00022723"/>
    </source>
</evidence>
<dbReference type="EMBL" id="OGUS01000009">
    <property type="protein sequence ID" value="SPC05504.1"/>
    <property type="molecule type" value="Genomic_DNA"/>
</dbReference>
<evidence type="ECO:0000313" key="13">
    <source>
        <dbReference type="Proteomes" id="UP000623307"/>
    </source>
</evidence>